<feature type="compositionally biased region" description="Polar residues" evidence="1">
    <location>
        <begin position="216"/>
        <end position="241"/>
    </location>
</feature>
<protein>
    <submittedName>
        <fullName evidence="3">DnaJ domain-containing protein</fullName>
    </submittedName>
</protein>
<feature type="compositionally biased region" description="Polar residues" evidence="1">
    <location>
        <begin position="626"/>
        <end position="641"/>
    </location>
</feature>
<feature type="domain" description="J" evidence="2">
    <location>
        <begin position="66"/>
        <end position="130"/>
    </location>
</feature>
<evidence type="ECO:0000256" key="1">
    <source>
        <dbReference type="SAM" id="MobiDB-lite"/>
    </source>
</evidence>
<dbReference type="PROSITE" id="PS50076">
    <property type="entry name" value="DNAJ_2"/>
    <property type="match status" value="1"/>
</dbReference>
<accession>A0A2U1LN74</accession>
<feature type="region of interest" description="Disordered" evidence="1">
    <location>
        <begin position="626"/>
        <end position="711"/>
    </location>
</feature>
<feature type="compositionally biased region" description="Polar residues" evidence="1">
    <location>
        <begin position="665"/>
        <end position="684"/>
    </location>
</feature>
<dbReference type="PANTHER" id="PTHR45089:SF57">
    <property type="entry name" value="DNAJ HEAT SHOCK N-TERMINAL DOMAIN-CONTAINING PROTEIN"/>
    <property type="match status" value="1"/>
</dbReference>
<dbReference type="Pfam" id="PF00226">
    <property type="entry name" value="DnaJ"/>
    <property type="match status" value="1"/>
</dbReference>
<dbReference type="AlphaFoldDB" id="A0A2U1LN74"/>
<evidence type="ECO:0000313" key="3">
    <source>
        <dbReference type="EMBL" id="PWA50443.1"/>
    </source>
</evidence>
<name>A0A2U1LN74_ARTAN</name>
<dbReference type="STRING" id="35608.A0A2U1LN74"/>
<evidence type="ECO:0000313" key="4">
    <source>
        <dbReference type="Proteomes" id="UP000245207"/>
    </source>
</evidence>
<feature type="compositionally biased region" description="Acidic residues" evidence="1">
    <location>
        <begin position="371"/>
        <end position="387"/>
    </location>
</feature>
<dbReference type="EMBL" id="PKPP01008530">
    <property type="protein sequence ID" value="PWA50443.1"/>
    <property type="molecule type" value="Genomic_DNA"/>
</dbReference>
<dbReference type="InterPro" id="IPR036869">
    <property type="entry name" value="J_dom_sf"/>
</dbReference>
<dbReference type="CDD" id="cd06257">
    <property type="entry name" value="DnaJ"/>
    <property type="match status" value="1"/>
</dbReference>
<dbReference type="Gene3D" id="1.10.287.110">
    <property type="entry name" value="DnaJ domain"/>
    <property type="match status" value="1"/>
</dbReference>
<dbReference type="InterPro" id="IPR001623">
    <property type="entry name" value="DnaJ_domain"/>
</dbReference>
<dbReference type="PANTHER" id="PTHR45089">
    <property type="entry name" value="DNAJ HEAT SHOCK AMINO-TERMINAL DOMAIN PROTEIN-RELATED"/>
    <property type="match status" value="1"/>
</dbReference>
<feature type="compositionally biased region" description="Basic and acidic residues" evidence="1">
    <location>
        <begin position="327"/>
        <end position="344"/>
    </location>
</feature>
<feature type="compositionally biased region" description="Polar residues" evidence="1">
    <location>
        <begin position="697"/>
        <end position="711"/>
    </location>
</feature>
<evidence type="ECO:0000259" key="2">
    <source>
        <dbReference type="PROSITE" id="PS50076"/>
    </source>
</evidence>
<dbReference type="OrthoDB" id="10250354at2759"/>
<comment type="caution">
    <text evidence="3">The sequence shown here is derived from an EMBL/GenBank/DDBJ whole genome shotgun (WGS) entry which is preliminary data.</text>
</comment>
<reference evidence="3 4" key="1">
    <citation type="journal article" date="2018" name="Mol. Plant">
        <title>The genome of Artemisia annua provides insight into the evolution of Asteraceae family and artemisinin biosynthesis.</title>
        <authorList>
            <person name="Shen Q."/>
            <person name="Zhang L."/>
            <person name="Liao Z."/>
            <person name="Wang S."/>
            <person name="Yan T."/>
            <person name="Shi P."/>
            <person name="Liu M."/>
            <person name="Fu X."/>
            <person name="Pan Q."/>
            <person name="Wang Y."/>
            <person name="Lv Z."/>
            <person name="Lu X."/>
            <person name="Zhang F."/>
            <person name="Jiang W."/>
            <person name="Ma Y."/>
            <person name="Chen M."/>
            <person name="Hao X."/>
            <person name="Li L."/>
            <person name="Tang Y."/>
            <person name="Lv G."/>
            <person name="Zhou Y."/>
            <person name="Sun X."/>
            <person name="Brodelius P.E."/>
            <person name="Rose J.K.C."/>
            <person name="Tang K."/>
        </authorList>
    </citation>
    <scope>NUCLEOTIDE SEQUENCE [LARGE SCALE GENOMIC DNA]</scope>
    <source>
        <strain evidence="4">cv. Huhao1</strain>
        <tissue evidence="3">Leaf</tissue>
    </source>
</reference>
<organism evidence="3 4">
    <name type="scientific">Artemisia annua</name>
    <name type="common">Sweet wormwood</name>
    <dbReference type="NCBI Taxonomy" id="35608"/>
    <lineage>
        <taxon>Eukaryota</taxon>
        <taxon>Viridiplantae</taxon>
        <taxon>Streptophyta</taxon>
        <taxon>Embryophyta</taxon>
        <taxon>Tracheophyta</taxon>
        <taxon>Spermatophyta</taxon>
        <taxon>Magnoliopsida</taxon>
        <taxon>eudicotyledons</taxon>
        <taxon>Gunneridae</taxon>
        <taxon>Pentapetalae</taxon>
        <taxon>asterids</taxon>
        <taxon>campanulids</taxon>
        <taxon>Asterales</taxon>
        <taxon>Asteraceae</taxon>
        <taxon>Asteroideae</taxon>
        <taxon>Anthemideae</taxon>
        <taxon>Artemisiinae</taxon>
        <taxon>Artemisia</taxon>
    </lineage>
</organism>
<feature type="region of interest" description="Disordered" evidence="1">
    <location>
        <begin position="216"/>
        <end position="398"/>
    </location>
</feature>
<keyword evidence="4" id="KW-1185">Reference proteome</keyword>
<proteinExistence type="predicted"/>
<dbReference type="SUPFAM" id="SSF46565">
    <property type="entry name" value="Chaperone J-domain"/>
    <property type="match status" value="1"/>
</dbReference>
<gene>
    <name evidence="3" type="ORF">CTI12_AA472250</name>
</gene>
<dbReference type="Pfam" id="PF11926">
    <property type="entry name" value="DUF3444"/>
    <property type="match status" value="2"/>
</dbReference>
<dbReference type="SMART" id="SM00271">
    <property type="entry name" value="DnaJ"/>
    <property type="match status" value="1"/>
</dbReference>
<dbReference type="Proteomes" id="UP000245207">
    <property type="component" value="Unassembled WGS sequence"/>
</dbReference>
<dbReference type="InterPro" id="IPR024593">
    <property type="entry name" value="DUF3444"/>
</dbReference>
<feature type="compositionally biased region" description="Basic and acidic residues" evidence="1">
    <location>
        <begin position="283"/>
        <end position="296"/>
    </location>
</feature>
<dbReference type="PRINTS" id="PR00625">
    <property type="entry name" value="JDOMAIN"/>
</dbReference>
<sequence>MECNKDEAIRAKEIAENKMKNDDYEGARKIALKAQKLFPQLDNISQLLAVCEIHCSAHKKIGTELDLYGILQVESNADEETIKKQYRKLALVLHPDKNGFPGAEAAFKLIGQANKILSDKGSRLSYDIKCGPKSKNHLANQKSHAGMQSGARATQFSSVNVNQQSQSGSNGISTFWTCCPFCKIKYQYYTDVKNKRLKCSKCTSSFTAIDISVHVQQSAQPPHSSHAGQKNTKQASNTGRPQQEYVGKQGNVKVDSRRAGSSADAKAGTSRAKAAENGNLNREGGKKGVESKETVREPSVVSDSIGKKTRKRPQVDFTPEKKVKKTKSSDVKDKEKEAESKNDVSEPTASPNAEESMRKNKTRKKDKLKEEDDIMNVDSDSESEESEPVYIDCPEPEFSNFDKDKEEDRFAADQFWAIYDEIESMPRYYAQIKKVFSSPFRLKITWLEAVPENPQEIVWAQEGLPVACGRFKRGDTEDTSDRLMFSHQITCEKGSKRSSFVVYPQKGEIWALYRDWDFNWSSDPESHKKNKYEIVEVLSDFDKENGVLVAYMVKLEGFVSLFQRTGRARLAEHRILSSELFRFSHRIPSTKMTGKERADVPFGSCELDTASIPDDLNEYFFSNNVKPNPKNVSTPNASCPQSPGRKVNDSDKGMCNVRRSPRGSKGNSENSNGTASKSNIASSSKGDDPAGQDNAVKVSSTKCPELSSPSSGNEAIVIHDFNLDKQKWKFQEGQIWALNLGRYAQIKMIESSPIRLHVDLLELCSDAIRPNACGLYRASKGGRQVIQQDSFLYLVHAEVNGKNRFNIYPREKEVWVLNNKDETKCTLSHVDVGDCDIVEVLENNGDTIKVLSLSRVPGYKSVFRALEIQNSKEKKVLEIPLADSNKFYCRVPAFLLTVEHDGCLRGSWELDFAEFPGLLLI</sequence>